<evidence type="ECO:0000256" key="1">
    <source>
        <dbReference type="SAM" id="SignalP"/>
    </source>
</evidence>
<dbReference type="EMBL" id="JAVLVU010000001">
    <property type="protein sequence ID" value="MDT3404175.1"/>
    <property type="molecule type" value="Genomic_DNA"/>
</dbReference>
<name>A0ABU3GWN2_9SPHI</name>
<evidence type="ECO:0000313" key="2">
    <source>
        <dbReference type="EMBL" id="MDT3404175.1"/>
    </source>
</evidence>
<evidence type="ECO:0008006" key="4">
    <source>
        <dbReference type="Google" id="ProtNLM"/>
    </source>
</evidence>
<protein>
    <recommendedName>
        <fullName evidence="4">DUF4595 domain-containing protein</fullName>
    </recommendedName>
</protein>
<comment type="caution">
    <text evidence="2">The sequence shown here is derived from an EMBL/GenBank/DDBJ whole genome shotgun (WGS) entry which is preliminary data.</text>
</comment>
<organism evidence="2 3">
    <name type="scientific">Mucilaginibacter terrae</name>
    <dbReference type="NCBI Taxonomy" id="1955052"/>
    <lineage>
        <taxon>Bacteria</taxon>
        <taxon>Pseudomonadati</taxon>
        <taxon>Bacteroidota</taxon>
        <taxon>Sphingobacteriia</taxon>
        <taxon>Sphingobacteriales</taxon>
        <taxon>Sphingobacteriaceae</taxon>
        <taxon>Mucilaginibacter</taxon>
    </lineage>
</organism>
<reference evidence="3" key="1">
    <citation type="submission" date="2023-07" db="EMBL/GenBank/DDBJ databases">
        <title>Functional and genomic diversity of the sorghum phyllosphere microbiome.</title>
        <authorList>
            <person name="Shade A."/>
        </authorList>
    </citation>
    <scope>NUCLEOTIDE SEQUENCE [LARGE SCALE GENOMIC DNA]</scope>
    <source>
        <strain evidence="3">SORGH_AS_0422</strain>
    </source>
</reference>
<proteinExistence type="predicted"/>
<sequence length="254" mass="29324">MKKCFFLVQFMLVAGGLFAQPERIKLEQDIQKKVDRISYWAESNSDTKYDSLDKANQNLSNYLLTVTKSIPASLGWKFNIKQLTTATSPDGLLRIYSWDTWTGGTMHYFQNVVQYRVGNKVNSTGIEDKDGDGDAGYYYENIYLLKKGDKSYYLVNYKGIYSSKDISEGLRVFNFQNGQLLANTKLIKTLSGLHNSIEYSYDFFSIVDWKVRPSILYDSVKKEIKIPLVDESGRVTKRFITYKFTGQYFEKVKS</sequence>
<keyword evidence="1" id="KW-0732">Signal</keyword>
<feature type="chain" id="PRO_5046432759" description="DUF4595 domain-containing protein" evidence="1">
    <location>
        <begin position="20"/>
        <end position="254"/>
    </location>
</feature>
<dbReference type="RefSeq" id="WP_311951512.1">
    <property type="nucleotide sequence ID" value="NZ_JAVLVU010000001.1"/>
</dbReference>
<feature type="signal peptide" evidence="1">
    <location>
        <begin position="1"/>
        <end position="19"/>
    </location>
</feature>
<dbReference type="Proteomes" id="UP001258315">
    <property type="component" value="Unassembled WGS sequence"/>
</dbReference>
<keyword evidence="3" id="KW-1185">Reference proteome</keyword>
<accession>A0ABU3GWN2</accession>
<gene>
    <name evidence="2" type="ORF">QE417_003247</name>
</gene>
<evidence type="ECO:0000313" key="3">
    <source>
        <dbReference type="Proteomes" id="UP001258315"/>
    </source>
</evidence>